<keyword evidence="2" id="KW-1133">Transmembrane helix</keyword>
<evidence type="ECO:0000313" key="3">
    <source>
        <dbReference type="EMBL" id="OEU06737.1"/>
    </source>
</evidence>
<dbReference type="InParanoid" id="A0A1E7ELJ8"/>
<name>A0A1E7ELJ8_9STRA</name>
<feature type="compositionally biased region" description="Basic and acidic residues" evidence="1">
    <location>
        <begin position="165"/>
        <end position="186"/>
    </location>
</feature>
<keyword evidence="2" id="KW-0812">Transmembrane</keyword>
<proteinExistence type="predicted"/>
<feature type="transmembrane region" description="Helical" evidence="2">
    <location>
        <begin position="305"/>
        <end position="323"/>
    </location>
</feature>
<reference evidence="3 4" key="1">
    <citation type="submission" date="2016-09" db="EMBL/GenBank/DDBJ databases">
        <title>Extensive genetic diversity and differential bi-allelic expression allows diatom success in the polar Southern Ocean.</title>
        <authorList>
            <consortium name="DOE Joint Genome Institute"/>
            <person name="Mock T."/>
            <person name="Otillar R.P."/>
            <person name="Strauss J."/>
            <person name="Dupont C."/>
            <person name="Frickenhaus S."/>
            <person name="Maumus F."/>
            <person name="Mcmullan M."/>
            <person name="Sanges R."/>
            <person name="Schmutz J."/>
            <person name="Toseland A."/>
            <person name="Valas R."/>
            <person name="Veluchamy A."/>
            <person name="Ward B.J."/>
            <person name="Allen A."/>
            <person name="Barry K."/>
            <person name="Falciatore A."/>
            <person name="Ferrante M."/>
            <person name="Fortunato A.E."/>
            <person name="Gloeckner G."/>
            <person name="Gruber A."/>
            <person name="Hipkin R."/>
            <person name="Janech M."/>
            <person name="Kroth P."/>
            <person name="Leese F."/>
            <person name="Lindquist E."/>
            <person name="Lyon B.R."/>
            <person name="Martin J."/>
            <person name="Mayer C."/>
            <person name="Parker M."/>
            <person name="Quesneville H."/>
            <person name="Raymond J."/>
            <person name="Uhlig C."/>
            <person name="Valentin K.U."/>
            <person name="Worden A.Z."/>
            <person name="Armbrust E.V."/>
            <person name="Bowler C."/>
            <person name="Green B."/>
            <person name="Moulton V."/>
            <person name="Van Oosterhout C."/>
            <person name="Grigoriev I."/>
        </authorList>
    </citation>
    <scope>NUCLEOTIDE SEQUENCE [LARGE SCALE GENOMIC DNA]</scope>
    <source>
        <strain evidence="3 4">CCMP1102</strain>
    </source>
</reference>
<evidence type="ECO:0000313" key="4">
    <source>
        <dbReference type="Proteomes" id="UP000095751"/>
    </source>
</evidence>
<dbReference type="KEGG" id="fcy:FRACYDRAFT_253497"/>
<keyword evidence="2" id="KW-0472">Membrane</keyword>
<dbReference type="EMBL" id="KV784400">
    <property type="protein sequence ID" value="OEU06737.1"/>
    <property type="molecule type" value="Genomic_DNA"/>
</dbReference>
<feature type="region of interest" description="Disordered" evidence="1">
    <location>
        <begin position="161"/>
        <end position="211"/>
    </location>
</feature>
<feature type="transmembrane region" description="Helical" evidence="2">
    <location>
        <begin position="105"/>
        <end position="124"/>
    </location>
</feature>
<evidence type="ECO:0000256" key="2">
    <source>
        <dbReference type="SAM" id="Phobius"/>
    </source>
</evidence>
<evidence type="ECO:0000256" key="1">
    <source>
        <dbReference type="SAM" id="MobiDB-lite"/>
    </source>
</evidence>
<protein>
    <submittedName>
        <fullName evidence="3">Uncharacterized protein</fullName>
    </submittedName>
</protein>
<dbReference type="Proteomes" id="UP000095751">
    <property type="component" value="Unassembled WGS sequence"/>
</dbReference>
<sequence>MVDDDAIISSFVLKITTSIDDLLWLSPFLSLSTAVISASSNNSSRSSSGGLSRSRSRSKIKYSAVYFCICICVTMISYVFGTSLLSLANKLTSGEDNDNNDGYHYWNVERILSIFSFLVLLIFARKDYIEWKGGEEENNNNGNGTTATSASASFRISTNSFDDYNNDRNDGRTTYDIEDSNNHENDNNDNEDINNNAENNATNVNEIRNEIDDDDASKSEIRRFIIVCIMGTFDDMIVFSAFVAGSSSSSSSSSNSTSTVDTKKTTNINNFIELFLGTTFAALIIILLAWGCSEIYCFQQFITKIPMWLLMTGIAFYILIMGLL</sequence>
<keyword evidence="4" id="KW-1185">Reference proteome</keyword>
<feature type="transmembrane region" description="Helical" evidence="2">
    <location>
        <begin position="274"/>
        <end position="293"/>
    </location>
</feature>
<gene>
    <name evidence="3" type="ORF">FRACYDRAFT_253497</name>
</gene>
<feature type="transmembrane region" description="Helical" evidence="2">
    <location>
        <begin position="224"/>
        <end position="244"/>
    </location>
</feature>
<accession>A0A1E7ELJ8</accession>
<organism evidence="3 4">
    <name type="scientific">Fragilariopsis cylindrus CCMP1102</name>
    <dbReference type="NCBI Taxonomy" id="635003"/>
    <lineage>
        <taxon>Eukaryota</taxon>
        <taxon>Sar</taxon>
        <taxon>Stramenopiles</taxon>
        <taxon>Ochrophyta</taxon>
        <taxon>Bacillariophyta</taxon>
        <taxon>Bacillariophyceae</taxon>
        <taxon>Bacillariophycidae</taxon>
        <taxon>Bacillariales</taxon>
        <taxon>Bacillariaceae</taxon>
        <taxon>Fragilariopsis</taxon>
    </lineage>
</organism>
<feature type="transmembrane region" description="Helical" evidence="2">
    <location>
        <begin position="64"/>
        <end position="85"/>
    </location>
</feature>
<feature type="compositionally biased region" description="Low complexity" evidence="1">
    <location>
        <begin position="193"/>
        <end position="206"/>
    </location>
</feature>
<dbReference type="AlphaFoldDB" id="A0A1E7ELJ8"/>